<protein>
    <submittedName>
        <fullName evidence="5">Hemoglobin</fullName>
    </submittedName>
</protein>
<evidence type="ECO:0000256" key="3">
    <source>
        <dbReference type="ARBA" id="ARBA00022723"/>
    </source>
</evidence>
<keyword evidence="3" id="KW-0479">Metal-binding</keyword>
<accession>A0A521ERN8</accession>
<keyword evidence="1" id="KW-0813">Transport</keyword>
<name>A0A521ERN8_9BACT</name>
<dbReference type="Gene3D" id="1.10.490.10">
    <property type="entry name" value="Globins"/>
    <property type="match status" value="1"/>
</dbReference>
<dbReference type="SUPFAM" id="SSF46458">
    <property type="entry name" value="Globin-like"/>
    <property type="match status" value="1"/>
</dbReference>
<evidence type="ECO:0000313" key="6">
    <source>
        <dbReference type="Proteomes" id="UP000317593"/>
    </source>
</evidence>
<gene>
    <name evidence="5" type="ORF">SAMN06265218_11862</name>
</gene>
<keyword evidence="6" id="KW-1185">Reference proteome</keyword>
<dbReference type="EMBL" id="FXTH01000018">
    <property type="protein sequence ID" value="SMO86599.1"/>
    <property type="molecule type" value="Genomic_DNA"/>
</dbReference>
<dbReference type="InterPro" id="IPR001486">
    <property type="entry name" value="Hemoglobin_trunc"/>
</dbReference>
<dbReference type="Proteomes" id="UP000317593">
    <property type="component" value="Unassembled WGS sequence"/>
</dbReference>
<dbReference type="GO" id="GO:0020037">
    <property type="term" value="F:heme binding"/>
    <property type="evidence" value="ECO:0007669"/>
    <property type="project" value="InterPro"/>
</dbReference>
<reference evidence="5 6" key="1">
    <citation type="submission" date="2017-05" db="EMBL/GenBank/DDBJ databases">
        <authorList>
            <person name="Varghese N."/>
            <person name="Submissions S."/>
        </authorList>
    </citation>
    <scope>NUCLEOTIDE SEQUENCE [LARGE SCALE GENOMIC DNA]</scope>
    <source>
        <strain evidence="5 6">DSM 21194</strain>
    </source>
</reference>
<evidence type="ECO:0000256" key="4">
    <source>
        <dbReference type="ARBA" id="ARBA00023004"/>
    </source>
</evidence>
<dbReference type="CDD" id="cd08916">
    <property type="entry name" value="TrHb3_P"/>
    <property type="match status" value="1"/>
</dbReference>
<dbReference type="InterPro" id="IPR009050">
    <property type="entry name" value="Globin-like_sf"/>
</dbReference>
<dbReference type="GO" id="GO:0046872">
    <property type="term" value="F:metal ion binding"/>
    <property type="evidence" value="ECO:0007669"/>
    <property type="project" value="UniProtKB-KW"/>
</dbReference>
<evidence type="ECO:0000256" key="1">
    <source>
        <dbReference type="ARBA" id="ARBA00022448"/>
    </source>
</evidence>
<dbReference type="OrthoDB" id="25954at2"/>
<sequence length="125" mass="15005">MGDIRNDQDVKVLVHNFYEKVQNDDRLGYIFNDVAEVAWDEHLPKMVDFWSNLLFQTGRYKGRPFRQHMPLPIKEGDFDRWYRLFEETVDELYRGDKANFAKQLARNIASSFELRMEKDGLLKKE</sequence>
<evidence type="ECO:0000256" key="2">
    <source>
        <dbReference type="ARBA" id="ARBA00022617"/>
    </source>
</evidence>
<dbReference type="Pfam" id="PF01152">
    <property type="entry name" value="Bac_globin"/>
    <property type="match status" value="1"/>
</dbReference>
<dbReference type="AlphaFoldDB" id="A0A521ERN8"/>
<evidence type="ECO:0000313" key="5">
    <source>
        <dbReference type="EMBL" id="SMO86599.1"/>
    </source>
</evidence>
<proteinExistence type="predicted"/>
<keyword evidence="2" id="KW-0349">Heme</keyword>
<organism evidence="5 6">
    <name type="scientific">Fodinibius sediminis</name>
    <dbReference type="NCBI Taxonomy" id="1214077"/>
    <lineage>
        <taxon>Bacteria</taxon>
        <taxon>Pseudomonadati</taxon>
        <taxon>Balneolota</taxon>
        <taxon>Balneolia</taxon>
        <taxon>Balneolales</taxon>
        <taxon>Balneolaceae</taxon>
        <taxon>Fodinibius</taxon>
    </lineage>
</organism>
<keyword evidence="4" id="KW-0408">Iron</keyword>
<dbReference type="InterPro" id="IPR012292">
    <property type="entry name" value="Globin/Proto"/>
</dbReference>
<dbReference type="GO" id="GO:0019825">
    <property type="term" value="F:oxygen binding"/>
    <property type="evidence" value="ECO:0007669"/>
    <property type="project" value="InterPro"/>
</dbReference>